<evidence type="ECO:0000313" key="5">
    <source>
        <dbReference type="Proteomes" id="UP001302367"/>
    </source>
</evidence>
<reference evidence="2 4" key="1">
    <citation type="submission" date="2015-10" db="EMBL/GenBank/DDBJ databases">
        <title>The cercosporin biosynthetic gene cluster was horizontally transferred to several fungal lineages and shown to be expanded in Cercospora beticola based on microsynteny with recipient genomes.</title>
        <authorList>
            <person name="De Jonge R."/>
            <person name="Ebert M.K."/>
            <person name="Suttle J.C."/>
            <person name="Jurick Ii W.M."/>
            <person name="Secor G.A."/>
            <person name="Thomma B.P."/>
            <person name="Van De Peer Y."/>
            <person name="Bolton M.D."/>
        </authorList>
    </citation>
    <scope>NUCLEOTIDE SEQUENCE [LARGE SCALE GENOMIC DNA]</scope>
    <source>
        <strain evidence="2 4">09-40</strain>
    </source>
</reference>
<evidence type="ECO:0000313" key="4">
    <source>
        <dbReference type="Proteomes" id="UP000230605"/>
    </source>
</evidence>
<dbReference type="AlphaFoldDB" id="A0A2G5HJM1"/>
<dbReference type="GO" id="GO:0005096">
    <property type="term" value="F:GTPase activator activity"/>
    <property type="evidence" value="ECO:0007669"/>
    <property type="project" value="InterPro"/>
</dbReference>
<name>A0A2G5HJM1_CERBT</name>
<dbReference type="PANTHER" id="PTHR24113">
    <property type="entry name" value="RAN GTPASE-ACTIVATING PROTEIN 1"/>
    <property type="match status" value="1"/>
</dbReference>
<dbReference type="InterPro" id="IPR001611">
    <property type="entry name" value="Leu-rich_rpt"/>
</dbReference>
<proteinExistence type="predicted"/>
<keyword evidence="5" id="KW-1185">Reference proteome</keyword>
<dbReference type="Proteomes" id="UP000230605">
    <property type="component" value="Chromosome 4"/>
</dbReference>
<dbReference type="Proteomes" id="UP001302367">
    <property type="component" value="Chromosome 4"/>
</dbReference>
<dbReference type="InterPro" id="IPR032675">
    <property type="entry name" value="LRR_dom_sf"/>
</dbReference>
<protein>
    <submittedName>
        <fullName evidence="2">Protein NLRC3</fullName>
    </submittedName>
</protein>
<dbReference type="Pfam" id="PF13516">
    <property type="entry name" value="LRR_6"/>
    <property type="match status" value="1"/>
</dbReference>
<feature type="compositionally biased region" description="Polar residues" evidence="1">
    <location>
        <begin position="1"/>
        <end position="16"/>
    </location>
</feature>
<dbReference type="OrthoDB" id="333024at2759"/>
<dbReference type="SUPFAM" id="SSF52047">
    <property type="entry name" value="RNI-like"/>
    <property type="match status" value="1"/>
</dbReference>
<gene>
    <name evidence="2" type="ORF">CB0940_05188</name>
    <name evidence="3" type="ORF">RHO25_007140</name>
</gene>
<evidence type="ECO:0000313" key="3">
    <source>
        <dbReference type="EMBL" id="WPB02504.1"/>
    </source>
</evidence>
<dbReference type="Gene3D" id="3.80.10.10">
    <property type="entry name" value="Ribonuclease Inhibitor"/>
    <property type="match status" value="1"/>
</dbReference>
<reference evidence="3 5" key="2">
    <citation type="submission" date="2023-09" db="EMBL/GenBank/DDBJ databases">
        <title>Complete-Gapless Cercospora beticola genome.</title>
        <authorList>
            <person name="Wyatt N.A."/>
            <person name="Spanner R.E."/>
            <person name="Bolton M.D."/>
        </authorList>
    </citation>
    <scope>NUCLEOTIDE SEQUENCE [LARGE SCALE GENOMIC DNA]</scope>
    <source>
        <strain evidence="3">Cb09-40</strain>
    </source>
</reference>
<dbReference type="InterPro" id="IPR027038">
    <property type="entry name" value="RanGap"/>
</dbReference>
<dbReference type="PANTHER" id="PTHR24113:SF16">
    <property type="match status" value="1"/>
</dbReference>
<dbReference type="EMBL" id="CP134187">
    <property type="protein sequence ID" value="WPB02504.1"/>
    <property type="molecule type" value="Genomic_DNA"/>
</dbReference>
<organism evidence="2 4">
    <name type="scientific">Cercospora beticola</name>
    <name type="common">Sugarbeet leaf spot fungus</name>
    <dbReference type="NCBI Taxonomy" id="122368"/>
    <lineage>
        <taxon>Eukaryota</taxon>
        <taxon>Fungi</taxon>
        <taxon>Dikarya</taxon>
        <taxon>Ascomycota</taxon>
        <taxon>Pezizomycotina</taxon>
        <taxon>Dothideomycetes</taxon>
        <taxon>Dothideomycetidae</taxon>
        <taxon>Mycosphaerellales</taxon>
        <taxon>Mycosphaerellaceae</taxon>
        <taxon>Cercospora</taxon>
    </lineage>
</organism>
<feature type="region of interest" description="Disordered" evidence="1">
    <location>
        <begin position="1"/>
        <end position="46"/>
    </location>
</feature>
<evidence type="ECO:0000256" key="1">
    <source>
        <dbReference type="SAM" id="MobiDB-lite"/>
    </source>
</evidence>
<dbReference type="EMBL" id="LKMD01000105">
    <property type="protein sequence ID" value="PIA92729.1"/>
    <property type="molecule type" value="Genomic_DNA"/>
</dbReference>
<evidence type="ECO:0000313" key="2">
    <source>
        <dbReference type="EMBL" id="PIA92729.1"/>
    </source>
</evidence>
<accession>A0A2G5HJM1</accession>
<sequence length="502" mass="55512">MASPTEEVSNLEATESTSKRWADRITSQGPWQPLSDPLSYAGPPSLPMPVQISDKASLAPFFEYLRGNATGEKPEVAHEPGHEEVELLEFSKGVAYNDGRIDLCKMVTGPPNIGDLMNALRSYASGKHFLLGNNIVGPQGAREIAKFIEERPDQYETWYLAGNCIDKRGLEALVEAMIKSLVITNVWLKRNPLGADSAEALARLCTSSPVLRTLDLDQTNLGNEGVANLFNLLNRHEKTIALRHVYLNASGIGAEALTEIGKYLKHSELESLYLSCNPIGEAVALLADGVQESHTLQRLALQSCGLTGPTTAKLLEAVKGHPTLQTVDIGQSYATEDLHVRFNWLDGEEFAKSLQDLVTCSTGTGLRYLNIGYTPMTCEDLLNITEAVISNSTLVWFKVDPLVKGGKSRAEVKAGLYLKKSMHAVRERLANNVTEQYQGMSYEEFHNGPKRFLLSPPDVRYIDSVYRNRDAGMARRGLKVLDKWWEEGDETLRMVQEDCGEL</sequence>
<dbReference type="SMART" id="SM00368">
    <property type="entry name" value="LRR_RI"/>
    <property type="match status" value="5"/>
</dbReference>